<dbReference type="GO" id="GO:0071013">
    <property type="term" value="C:catalytic step 2 spliceosome"/>
    <property type="evidence" value="ECO:0007669"/>
    <property type="project" value="TreeGrafter"/>
</dbReference>
<dbReference type="Pfam" id="PF04408">
    <property type="entry name" value="WHD_HA2"/>
    <property type="match status" value="1"/>
</dbReference>
<dbReference type="GO" id="GO:0003723">
    <property type="term" value="F:RNA binding"/>
    <property type="evidence" value="ECO:0007669"/>
    <property type="project" value="TreeGrafter"/>
</dbReference>
<evidence type="ECO:0000256" key="4">
    <source>
        <dbReference type="ARBA" id="ARBA00022801"/>
    </source>
</evidence>
<dbReference type="PROSITE" id="PS00690">
    <property type="entry name" value="DEAH_ATP_HELICASE"/>
    <property type="match status" value="1"/>
</dbReference>
<keyword evidence="4 11" id="KW-0378">Hydrolase</keyword>
<evidence type="ECO:0000256" key="8">
    <source>
        <dbReference type="ARBA" id="ARBA00047984"/>
    </source>
</evidence>
<dbReference type="SMART" id="SM00487">
    <property type="entry name" value="DEXDc"/>
    <property type="match status" value="1"/>
</dbReference>
<dbReference type="GO" id="GO:0003724">
    <property type="term" value="F:RNA helicase activity"/>
    <property type="evidence" value="ECO:0007669"/>
    <property type="project" value="UniProtKB-EC"/>
</dbReference>
<evidence type="ECO:0000259" key="9">
    <source>
        <dbReference type="PROSITE" id="PS51192"/>
    </source>
</evidence>
<dbReference type="InterPro" id="IPR011709">
    <property type="entry name" value="DEAD-box_helicase_OB_fold"/>
</dbReference>
<dbReference type="EC" id="3.6.4.13" evidence="1"/>
<dbReference type="InterPro" id="IPR007502">
    <property type="entry name" value="Helicase-assoc_dom"/>
</dbReference>
<accession>A0A6A6ZF89</accession>
<proteinExistence type="predicted"/>
<feature type="domain" description="Helicase ATP-binding" evidence="9">
    <location>
        <begin position="193"/>
        <end position="357"/>
    </location>
</feature>
<dbReference type="CDD" id="cd18791">
    <property type="entry name" value="SF2_C_RHA"/>
    <property type="match status" value="1"/>
</dbReference>
<keyword evidence="7" id="KW-0508">mRNA splicing</keyword>
<dbReference type="GO" id="GO:0006397">
    <property type="term" value="P:mRNA processing"/>
    <property type="evidence" value="ECO:0007669"/>
    <property type="project" value="UniProtKB-KW"/>
</dbReference>
<dbReference type="FunFam" id="3.40.50.300:FF:000145">
    <property type="entry name" value="probable ATP-dependent RNA helicase DHX40"/>
    <property type="match status" value="1"/>
</dbReference>
<dbReference type="FunFam" id="3.40.50.300:FF:000615">
    <property type="entry name" value="pre-mRNA-splicing factor ATP-dependent RNA helicase DEAH7"/>
    <property type="match status" value="1"/>
</dbReference>
<dbReference type="Pfam" id="PF21010">
    <property type="entry name" value="HA2_C"/>
    <property type="match status" value="1"/>
</dbReference>
<dbReference type="InterPro" id="IPR048333">
    <property type="entry name" value="HA2_WH"/>
</dbReference>
<keyword evidence="2" id="KW-0507">mRNA processing</keyword>
<dbReference type="PROSITE" id="PS51192">
    <property type="entry name" value="HELICASE_ATP_BIND_1"/>
    <property type="match status" value="1"/>
</dbReference>
<dbReference type="OrthoDB" id="10253254at2759"/>
<evidence type="ECO:0000256" key="7">
    <source>
        <dbReference type="ARBA" id="ARBA00023187"/>
    </source>
</evidence>
<dbReference type="PROSITE" id="PS51194">
    <property type="entry name" value="HELICASE_CTER"/>
    <property type="match status" value="1"/>
</dbReference>
<dbReference type="CDD" id="cd17917">
    <property type="entry name" value="DEXHc_RHA-like"/>
    <property type="match status" value="1"/>
</dbReference>
<gene>
    <name evidence="11" type="ORF">CC86DRAFT_126525</name>
</gene>
<dbReference type="GO" id="GO:0005524">
    <property type="term" value="F:ATP binding"/>
    <property type="evidence" value="ECO:0007669"/>
    <property type="project" value="UniProtKB-KW"/>
</dbReference>
<keyword evidence="5" id="KW-0347">Helicase</keyword>
<dbReference type="SUPFAM" id="SSF52540">
    <property type="entry name" value="P-loop containing nucleoside triphosphate hydrolases"/>
    <property type="match status" value="1"/>
</dbReference>
<dbReference type="AlphaFoldDB" id="A0A6A6ZF89"/>
<keyword evidence="12" id="KW-1185">Reference proteome</keyword>
<dbReference type="PANTHER" id="PTHR18934">
    <property type="entry name" value="ATP-DEPENDENT RNA HELICASE"/>
    <property type="match status" value="1"/>
</dbReference>
<dbReference type="SMART" id="SM00847">
    <property type="entry name" value="HA2"/>
    <property type="match status" value="1"/>
</dbReference>
<evidence type="ECO:0000256" key="1">
    <source>
        <dbReference type="ARBA" id="ARBA00012552"/>
    </source>
</evidence>
<dbReference type="PANTHER" id="PTHR18934:SF83">
    <property type="entry name" value="PRE-MRNA-SPLICING FACTOR ATP-DEPENDENT RNA HELICASE DHX16"/>
    <property type="match status" value="1"/>
</dbReference>
<evidence type="ECO:0000313" key="11">
    <source>
        <dbReference type="EMBL" id="KAF2819690.1"/>
    </source>
</evidence>
<evidence type="ECO:0000259" key="10">
    <source>
        <dbReference type="PROSITE" id="PS51194"/>
    </source>
</evidence>
<organism evidence="11 12">
    <name type="scientific">Ophiobolus disseminans</name>
    <dbReference type="NCBI Taxonomy" id="1469910"/>
    <lineage>
        <taxon>Eukaryota</taxon>
        <taxon>Fungi</taxon>
        <taxon>Dikarya</taxon>
        <taxon>Ascomycota</taxon>
        <taxon>Pezizomycotina</taxon>
        <taxon>Dothideomycetes</taxon>
        <taxon>Pleosporomycetidae</taxon>
        <taxon>Pleosporales</taxon>
        <taxon>Pleosporineae</taxon>
        <taxon>Phaeosphaeriaceae</taxon>
        <taxon>Ophiobolus</taxon>
    </lineage>
</organism>
<evidence type="ECO:0000256" key="3">
    <source>
        <dbReference type="ARBA" id="ARBA00022741"/>
    </source>
</evidence>
<dbReference type="EMBL" id="MU006243">
    <property type="protein sequence ID" value="KAF2819690.1"/>
    <property type="molecule type" value="Genomic_DNA"/>
</dbReference>
<feature type="domain" description="Helicase C-terminal" evidence="10">
    <location>
        <begin position="382"/>
        <end position="560"/>
    </location>
</feature>
<sequence>MDRKRGAAGDADMSDLRLKSRQSYLAKREAEQLALLRIQVAEEASEVERLGDRLSAQEKADFRRNAETLRLAEARNNIDEHFDGYTLPDAQSKSELLTRTDKDPKAYKTEYQQWEDDQMGKIKSQVKQPDRVQQDDYEYVFDETQAIKWVSDGKVDMEKQRLQQMLDESEMKAKTIEETRKSLPVYKYKDQLLEAIKAHQVLIVIGETGSGKTTQIPHYVLLDDEITKGLKVACTQPRRVAAISVAQRVAEEMGERVGKTCGYMVRFEEKTSPDTKILYCTDGLLLRILIQDPELSEYGLIMIDEAHERTLSTDILMGMLKEIILIRPDLKVIISSATITAQSFSQFLYNCPLFSIPGRSYPVEVMYSREPESNYLSAALTTIWQVHIATEIHPSSPSDILVFLTGEEEILAAQASLEETAKKLGNRVPPLEIRPLYSALPSEDQQRIFLPASVGTRKCILSTNLAETSLTIDGVTVVIDTGYEKQNSYDGKMGLSTLTVVPCSRASANQRAGRAGRNRPGRAYRLFTRFAFNNELPEQATPEIMRQNLLSTTLLLKSLGVHDLINFNFMDPPPTTSLIKSLELLYGLGCLDSTGALTRHGRKLSELPIDPLLGKAILAASDSGCSEEVVKIIAMLGETHALFLRPKDKRMEADNARRIFTSNEGGDFMSQLNVYSQAEESDFDVLWAKQNFLQSRSLNRARDVRDQLEKLLDRIEVEHSSCGISDHVAIRKALTAGLFPNAARLQRDGQSYRTLTGSLTVFIHPSSVLSQLAQKPKWVIYYELVASSKEYMRNVMPIEPEWLVELAPHYHKADAIAKLGVDKKMGKGPGKVGIDR</sequence>
<dbReference type="InterPro" id="IPR001650">
    <property type="entry name" value="Helicase_C-like"/>
</dbReference>
<dbReference type="InterPro" id="IPR011545">
    <property type="entry name" value="DEAD/DEAH_box_helicase_dom"/>
</dbReference>
<keyword evidence="3" id="KW-0547">Nucleotide-binding</keyword>
<protein>
    <recommendedName>
        <fullName evidence="1">RNA helicase</fullName>
        <ecNumber evidence="1">3.6.4.13</ecNumber>
    </recommendedName>
</protein>
<keyword evidence="6" id="KW-0067">ATP-binding</keyword>
<dbReference type="GO" id="GO:0008380">
    <property type="term" value="P:RNA splicing"/>
    <property type="evidence" value="ECO:0007669"/>
    <property type="project" value="UniProtKB-KW"/>
</dbReference>
<dbReference type="Pfam" id="PF00271">
    <property type="entry name" value="Helicase_C"/>
    <property type="match status" value="1"/>
</dbReference>
<dbReference type="Gene3D" id="1.20.120.1080">
    <property type="match status" value="1"/>
</dbReference>
<evidence type="ECO:0000256" key="5">
    <source>
        <dbReference type="ARBA" id="ARBA00022806"/>
    </source>
</evidence>
<evidence type="ECO:0000313" key="12">
    <source>
        <dbReference type="Proteomes" id="UP000799424"/>
    </source>
</evidence>
<dbReference type="Gene3D" id="3.40.50.300">
    <property type="entry name" value="P-loop containing nucleotide triphosphate hydrolases"/>
    <property type="match status" value="2"/>
</dbReference>
<evidence type="ECO:0000256" key="2">
    <source>
        <dbReference type="ARBA" id="ARBA00022664"/>
    </source>
</evidence>
<reference evidence="11" key="1">
    <citation type="journal article" date="2020" name="Stud. Mycol.">
        <title>101 Dothideomycetes genomes: a test case for predicting lifestyles and emergence of pathogens.</title>
        <authorList>
            <person name="Haridas S."/>
            <person name="Albert R."/>
            <person name="Binder M."/>
            <person name="Bloem J."/>
            <person name="Labutti K."/>
            <person name="Salamov A."/>
            <person name="Andreopoulos B."/>
            <person name="Baker S."/>
            <person name="Barry K."/>
            <person name="Bills G."/>
            <person name="Bluhm B."/>
            <person name="Cannon C."/>
            <person name="Castanera R."/>
            <person name="Culley D."/>
            <person name="Daum C."/>
            <person name="Ezra D."/>
            <person name="Gonzalez J."/>
            <person name="Henrissat B."/>
            <person name="Kuo A."/>
            <person name="Liang C."/>
            <person name="Lipzen A."/>
            <person name="Lutzoni F."/>
            <person name="Magnuson J."/>
            <person name="Mondo S."/>
            <person name="Nolan M."/>
            <person name="Ohm R."/>
            <person name="Pangilinan J."/>
            <person name="Park H.-J."/>
            <person name="Ramirez L."/>
            <person name="Alfaro M."/>
            <person name="Sun H."/>
            <person name="Tritt A."/>
            <person name="Yoshinaga Y."/>
            <person name="Zwiers L.-H."/>
            <person name="Turgeon B."/>
            <person name="Goodwin S."/>
            <person name="Spatafora J."/>
            <person name="Crous P."/>
            <person name="Grigoriev I."/>
        </authorList>
    </citation>
    <scope>NUCLEOTIDE SEQUENCE</scope>
    <source>
        <strain evidence="11">CBS 113818</strain>
    </source>
</reference>
<dbReference type="InterPro" id="IPR002464">
    <property type="entry name" value="DNA/RNA_helicase_DEAH_CS"/>
</dbReference>
<dbReference type="InterPro" id="IPR014001">
    <property type="entry name" value="Helicase_ATP-bd"/>
</dbReference>
<dbReference type="Proteomes" id="UP000799424">
    <property type="component" value="Unassembled WGS sequence"/>
</dbReference>
<dbReference type="SMART" id="SM00490">
    <property type="entry name" value="HELICc"/>
    <property type="match status" value="1"/>
</dbReference>
<dbReference type="Pfam" id="PF00270">
    <property type="entry name" value="DEAD"/>
    <property type="match status" value="1"/>
</dbReference>
<evidence type="ECO:0000256" key="6">
    <source>
        <dbReference type="ARBA" id="ARBA00022840"/>
    </source>
</evidence>
<dbReference type="InterPro" id="IPR027417">
    <property type="entry name" value="P-loop_NTPase"/>
</dbReference>
<name>A0A6A6ZF89_9PLEO</name>
<dbReference type="Pfam" id="PF07717">
    <property type="entry name" value="OB_NTP_bind"/>
    <property type="match status" value="1"/>
</dbReference>
<dbReference type="GO" id="GO:0016787">
    <property type="term" value="F:hydrolase activity"/>
    <property type="evidence" value="ECO:0007669"/>
    <property type="project" value="UniProtKB-KW"/>
</dbReference>
<comment type="catalytic activity">
    <reaction evidence="8">
        <text>ATP + H2O = ADP + phosphate + H(+)</text>
        <dbReference type="Rhea" id="RHEA:13065"/>
        <dbReference type="ChEBI" id="CHEBI:15377"/>
        <dbReference type="ChEBI" id="CHEBI:15378"/>
        <dbReference type="ChEBI" id="CHEBI:30616"/>
        <dbReference type="ChEBI" id="CHEBI:43474"/>
        <dbReference type="ChEBI" id="CHEBI:456216"/>
        <dbReference type="EC" id="3.6.4.13"/>
    </reaction>
</comment>